<dbReference type="OrthoDB" id="5195391at2"/>
<keyword evidence="7 9" id="KW-0472">Membrane</keyword>
<dbReference type="GO" id="GO:0005886">
    <property type="term" value="C:plasma membrane"/>
    <property type="evidence" value="ECO:0007669"/>
    <property type="project" value="UniProtKB-SubCell"/>
</dbReference>
<evidence type="ECO:0000256" key="1">
    <source>
        <dbReference type="ARBA" id="ARBA00004651"/>
    </source>
</evidence>
<dbReference type="PANTHER" id="PTHR34979:SF1">
    <property type="entry name" value="INNER MEMBRANE PROTEIN YGAZ"/>
    <property type="match status" value="1"/>
</dbReference>
<keyword evidence="4" id="KW-1003">Cell membrane</keyword>
<dbReference type="PANTHER" id="PTHR34979">
    <property type="entry name" value="INNER MEMBRANE PROTEIN YGAZ"/>
    <property type="match status" value="1"/>
</dbReference>
<accession>A0A368VS21</accession>
<sequence length="253" mass="25508">MGSSNRTHGGLDGAFLGKVLSMGTALAVVGCSLGAIAVGKGVPLWLVTLMGLLVFAGGSEFMAVGLISAGAAPVTAVVGGLMLNARHFPFGLAVGDVLGRSRLARLFGSHIMVDEAVAFALAEQEPQRRRRAYWIAGLTVYGVWAPSILLGGLLGGQIGDPATFGLDAALPAALLALVMPSLRDRPTLRAVVIGAVIAVVATPVLPEGLPVMAALLGVAAALPTPKRTSKAGTSKTGEPTTVQPAETSGRGNS</sequence>
<evidence type="ECO:0000256" key="8">
    <source>
        <dbReference type="SAM" id="MobiDB-lite"/>
    </source>
</evidence>
<dbReference type="PROSITE" id="PS51257">
    <property type="entry name" value="PROKAR_LIPOPROTEIN"/>
    <property type="match status" value="1"/>
</dbReference>
<dbReference type="Proteomes" id="UP000253495">
    <property type="component" value="Unassembled WGS sequence"/>
</dbReference>
<keyword evidence="3" id="KW-0813">Transport</keyword>
<comment type="caution">
    <text evidence="10">The sequence shown here is derived from an EMBL/GenBank/DDBJ whole genome shotgun (WGS) entry which is preliminary data.</text>
</comment>
<keyword evidence="11" id="KW-1185">Reference proteome</keyword>
<proteinExistence type="inferred from homology"/>
<feature type="transmembrane region" description="Helical" evidence="9">
    <location>
        <begin position="133"/>
        <end position="155"/>
    </location>
</feature>
<feature type="transmembrane region" description="Helical" evidence="9">
    <location>
        <begin position="161"/>
        <end position="179"/>
    </location>
</feature>
<protein>
    <submittedName>
        <fullName evidence="10">4-azaleucine resistance transporter AzlC</fullName>
    </submittedName>
</protein>
<comment type="subcellular location">
    <subcellularLocation>
        <location evidence="1">Cell membrane</location>
        <topology evidence="1">Multi-pass membrane protein</topology>
    </subcellularLocation>
</comment>
<dbReference type="AlphaFoldDB" id="A0A368VS21"/>
<feature type="transmembrane region" description="Helical" evidence="9">
    <location>
        <begin position="61"/>
        <end position="83"/>
    </location>
</feature>
<feature type="transmembrane region" description="Helical" evidence="9">
    <location>
        <begin position="25"/>
        <end position="54"/>
    </location>
</feature>
<feature type="region of interest" description="Disordered" evidence="8">
    <location>
        <begin position="225"/>
        <end position="253"/>
    </location>
</feature>
<feature type="transmembrane region" description="Helical" evidence="9">
    <location>
        <begin position="186"/>
        <end position="202"/>
    </location>
</feature>
<evidence type="ECO:0000256" key="5">
    <source>
        <dbReference type="ARBA" id="ARBA00022692"/>
    </source>
</evidence>
<evidence type="ECO:0000256" key="9">
    <source>
        <dbReference type="SAM" id="Phobius"/>
    </source>
</evidence>
<evidence type="ECO:0000256" key="3">
    <source>
        <dbReference type="ARBA" id="ARBA00022448"/>
    </source>
</evidence>
<name>A0A368VS21_9ACTN</name>
<evidence type="ECO:0000313" key="11">
    <source>
        <dbReference type="Proteomes" id="UP000253495"/>
    </source>
</evidence>
<gene>
    <name evidence="10" type="ORF">DFQ14_10556</name>
</gene>
<organism evidence="10 11">
    <name type="scientific">Halopolyspora algeriensis</name>
    <dbReference type="NCBI Taxonomy" id="1500506"/>
    <lineage>
        <taxon>Bacteria</taxon>
        <taxon>Bacillati</taxon>
        <taxon>Actinomycetota</taxon>
        <taxon>Actinomycetes</taxon>
        <taxon>Actinomycetes incertae sedis</taxon>
        <taxon>Halopolyspora</taxon>
    </lineage>
</organism>
<dbReference type="InterPro" id="IPR011606">
    <property type="entry name" value="Brnchd-chn_aa_trnsp_permease"/>
</dbReference>
<evidence type="ECO:0000256" key="7">
    <source>
        <dbReference type="ARBA" id="ARBA00023136"/>
    </source>
</evidence>
<evidence type="ECO:0000256" key="4">
    <source>
        <dbReference type="ARBA" id="ARBA00022475"/>
    </source>
</evidence>
<evidence type="ECO:0000256" key="6">
    <source>
        <dbReference type="ARBA" id="ARBA00022989"/>
    </source>
</evidence>
<comment type="similarity">
    <text evidence="2">Belongs to the AzlC family.</text>
</comment>
<reference evidence="10 11" key="1">
    <citation type="submission" date="2018-07" db="EMBL/GenBank/DDBJ databases">
        <title>Genomic Encyclopedia of Type Strains, Phase III (KMG-III): the genomes of soil and plant-associated and newly described type strains.</title>
        <authorList>
            <person name="Whitman W."/>
        </authorList>
    </citation>
    <scope>NUCLEOTIDE SEQUENCE [LARGE SCALE GENOMIC DNA]</scope>
    <source>
        <strain evidence="10 11">CECT 8575</strain>
    </source>
</reference>
<evidence type="ECO:0000313" key="10">
    <source>
        <dbReference type="EMBL" id="RCW43915.1"/>
    </source>
</evidence>
<keyword evidence="5 9" id="KW-0812">Transmembrane</keyword>
<feature type="compositionally biased region" description="Polar residues" evidence="8">
    <location>
        <begin position="230"/>
        <end position="253"/>
    </location>
</feature>
<evidence type="ECO:0000256" key="2">
    <source>
        <dbReference type="ARBA" id="ARBA00010735"/>
    </source>
</evidence>
<keyword evidence="6 9" id="KW-1133">Transmembrane helix</keyword>
<dbReference type="Pfam" id="PF03591">
    <property type="entry name" value="AzlC"/>
    <property type="match status" value="1"/>
</dbReference>
<dbReference type="GO" id="GO:1903785">
    <property type="term" value="P:L-valine transmembrane transport"/>
    <property type="evidence" value="ECO:0007669"/>
    <property type="project" value="TreeGrafter"/>
</dbReference>
<dbReference type="EMBL" id="QPJC01000005">
    <property type="protein sequence ID" value="RCW43915.1"/>
    <property type="molecule type" value="Genomic_DNA"/>
</dbReference>